<comment type="similarity">
    <text evidence="2 7">Belongs to the ferrochelatase family.</text>
</comment>
<dbReference type="NCBIfam" id="TIGR00109">
    <property type="entry name" value="hemH"/>
    <property type="match status" value="2"/>
</dbReference>
<dbReference type="PROSITE" id="PS00534">
    <property type="entry name" value="FERROCHELATASE"/>
    <property type="match status" value="1"/>
</dbReference>
<dbReference type="CDD" id="cd03411">
    <property type="entry name" value="Ferrochelatase_N"/>
    <property type="match status" value="1"/>
</dbReference>
<evidence type="ECO:0000256" key="2">
    <source>
        <dbReference type="ARBA" id="ARBA00007718"/>
    </source>
</evidence>
<dbReference type="GO" id="GO:0005743">
    <property type="term" value="C:mitochondrial inner membrane"/>
    <property type="evidence" value="ECO:0007669"/>
    <property type="project" value="UniProtKB-SubCell"/>
</dbReference>
<comment type="pathway">
    <text evidence="1 7">Porphyrin-containing compound metabolism; protoheme biosynthesis; protoheme from protoporphyrin-IX: step 1/1.</text>
</comment>
<gene>
    <name evidence="8" type="ORF">ANDGO_01270</name>
</gene>
<evidence type="ECO:0000256" key="5">
    <source>
        <dbReference type="ARBA" id="ARBA00023239"/>
    </source>
</evidence>
<dbReference type="OrthoDB" id="1323at2759"/>
<name>A0A8K0F1W8_ANDGO</name>
<evidence type="ECO:0000256" key="7">
    <source>
        <dbReference type="RuleBase" id="RU000607"/>
    </source>
</evidence>
<sequence>MFWMNFRRFSSAAERRTGIVMMNMGGPSTVSETESFLSRLFTDRDIVQLPFQSYTAPILVRRRTPDVSAKYASIGGGSPIRRWTASQGAALESILNATQTQTLFKSYAMFRYADPLTDTTIDELLRDGIRRVVLFSQYPQWSCTTAGSSVNAFFKAVRARNLQNEFRVSIIDRWATHPAFISALANRIESVVPLASADSYNIRHAESWKPGFDESLVALASSFADKRLQHRERNTVLLFSAHSLPMKIVQKGDPYPQLVGATVSAVMDELKRRNPAGPQFPYLLTWQSQVGPLPWLGPKTDHVIEKLGKRGVHSVIVVPVAFTSDHIETLSEIDHDFGETAQKAGVKVFIRTPSMNGAPDFADALAQVVRDHLEEQRNHSPQYPLRCPDCTNPLCRPIDNPAFPIDL</sequence>
<comment type="caution">
    <text evidence="8">The sequence shown here is derived from an EMBL/GenBank/DDBJ whole genome shotgun (WGS) entry which is preliminary data.</text>
</comment>
<keyword evidence="7" id="KW-0999">Mitochondrion inner membrane</keyword>
<comment type="subcellular location">
    <subcellularLocation>
        <location evidence="7">Mitochondrion inner membrane</location>
    </subcellularLocation>
</comment>
<organism evidence="8 9">
    <name type="scientific">Andalucia godoyi</name>
    <name type="common">Flagellate</name>
    <dbReference type="NCBI Taxonomy" id="505711"/>
    <lineage>
        <taxon>Eukaryota</taxon>
        <taxon>Discoba</taxon>
        <taxon>Jakobida</taxon>
        <taxon>Andalucina</taxon>
        <taxon>Andaluciidae</taxon>
        <taxon>Andalucia</taxon>
    </lineage>
</organism>
<dbReference type="GO" id="GO:0004325">
    <property type="term" value="F:ferrochelatase activity"/>
    <property type="evidence" value="ECO:0007669"/>
    <property type="project" value="UniProtKB-UniRule"/>
</dbReference>
<evidence type="ECO:0000313" key="8">
    <source>
        <dbReference type="EMBL" id="KAF0852208.1"/>
    </source>
</evidence>
<evidence type="ECO:0000256" key="1">
    <source>
        <dbReference type="ARBA" id="ARBA00004943"/>
    </source>
</evidence>
<dbReference type="InterPro" id="IPR019772">
    <property type="entry name" value="Ferrochelatase_AS"/>
</dbReference>
<dbReference type="EMBL" id="VRVR01000052">
    <property type="protein sequence ID" value="KAF0852208.1"/>
    <property type="molecule type" value="Genomic_DNA"/>
</dbReference>
<evidence type="ECO:0000256" key="6">
    <source>
        <dbReference type="ARBA" id="ARBA00023244"/>
    </source>
</evidence>
<keyword evidence="4 7" id="KW-0350">Heme biosynthesis</keyword>
<dbReference type="Pfam" id="PF00762">
    <property type="entry name" value="Ferrochelatase"/>
    <property type="match status" value="2"/>
</dbReference>
<dbReference type="CDD" id="cd00419">
    <property type="entry name" value="Ferrochelatase_C"/>
    <property type="match status" value="1"/>
</dbReference>
<keyword evidence="7" id="KW-0496">Mitochondrion</keyword>
<dbReference type="EC" id="4.98.1.1" evidence="7"/>
<dbReference type="AlphaFoldDB" id="A0A8K0F1W8"/>
<comment type="function">
    <text evidence="7">Catalyzes the ferrous insertion into protoporphyrin IX.</text>
</comment>
<proteinExistence type="inferred from homology"/>
<dbReference type="SUPFAM" id="SSF53800">
    <property type="entry name" value="Chelatase"/>
    <property type="match status" value="2"/>
</dbReference>
<keyword evidence="7" id="KW-0472">Membrane</keyword>
<evidence type="ECO:0000256" key="4">
    <source>
        <dbReference type="ARBA" id="ARBA00023133"/>
    </source>
</evidence>
<dbReference type="GO" id="GO:0006783">
    <property type="term" value="P:heme biosynthetic process"/>
    <property type="evidence" value="ECO:0007669"/>
    <property type="project" value="UniProtKB-UniRule"/>
</dbReference>
<dbReference type="InterPro" id="IPR033659">
    <property type="entry name" value="Ferrochelatase_N"/>
</dbReference>
<protein>
    <recommendedName>
        <fullName evidence="7">Ferrochelatase</fullName>
        <ecNumber evidence="7">4.98.1.1</ecNumber>
    </recommendedName>
</protein>
<evidence type="ECO:0000256" key="3">
    <source>
        <dbReference type="ARBA" id="ARBA00023004"/>
    </source>
</evidence>
<dbReference type="Proteomes" id="UP000799049">
    <property type="component" value="Unassembled WGS sequence"/>
</dbReference>
<dbReference type="InterPro" id="IPR001015">
    <property type="entry name" value="Ferrochelatase"/>
</dbReference>
<keyword evidence="3 7" id="KW-0408">Iron</keyword>
<dbReference type="Gene3D" id="3.40.50.1400">
    <property type="match status" value="2"/>
</dbReference>
<keyword evidence="5 7" id="KW-0456">Lyase</keyword>
<dbReference type="PANTHER" id="PTHR11108">
    <property type="entry name" value="FERROCHELATASE"/>
    <property type="match status" value="1"/>
</dbReference>
<keyword evidence="6 7" id="KW-0627">Porphyrin biosynthesis</keyword>
<dbReference type="UniPathway" id="UPA00252">
    <property type="reaction ID" value="UER00325"/>
</dbReference>
<comment type="catalytic activity">
    <reaction evidence="7">
        <text>heme b + 2 H(+) = protoporphyrin IX + Fe(2+)</text>
        <dbReference type="Rhea" id="RHEA:22584"/>
        <dbReference type="ChEBI" id="CHEBI:15378"/>
        <dbReference type="ChEBI" id="CHEBI:29033"/>
        <dbReference type="ChEBI" id="CHEBI:57306"/>
        <dbReference type="ChEBI" id="CHEBI:60344"/>
        <dbReference type="EC" id="4.98.1.1"/>
    </reaction>
</comment>
<dbReference type="InterPro" id="IPR033644">
    <property type="entry name" value="Ferrochelatase_C"/>
</dbReference>
<dbReference type="HAMAP" id="MF_00323">
    <property type="entry name" value="Ferrochelatase"/>
    <property type="match status" value="1"/>
</dbReference>
<accession>A0A8K0F1W8</accession>
<reference evidence="8" key="1">
    <citation type="submission" date="2019-09" db="EMBL/GenBank/DDBJ databases">
        <title>The Mitochondrial Proteome of the Jakobid, Andalucia godoyi, a Protist With the Most Gene-Rich and Bacteria-Like Mitochondrial Genome.</title>
        <authorList>
            <person name="Gray M.W."/>
            <person name="Burger G."/>
            <person name="Derelle R."/>
            <person name="Klimes V."/>
            <person name="Leger M."/>
            <person name="Sarrasin M."/>
            <person name="Vlcek C."/>
            <person name="Roger A.J."/>
            <person name="Elias M."/>
            <person name="Lang B.F."/>
        </authorList>
    </citation>
    <scope>NUCLEOTIDE SEQUENCE</scope>
    <source>
        <strain evidence="8">And28</strain>
    </source>
</reference>
<keyword evidence="9" id="KW-1185">Reference proteome</keyword>
<dbReference type="PANTHER" id="PTHR11108:SF1">
    <property type="entry name" value="FERROCHELATASE, MITOCHONDRIAL"/>
    <property type="match status" value="1"/>
</dbReference>
<evidence type="ECO:0000313" key="9">
    <source>
        <dbReference type="Proteomes" id="UP000799049"/>
    </source>
</evidence>